<sequence>MPPHKANTRLPVIEISDSSSSSEEVNTILQASSPRAPTPALPVVMISSSSEESEDEDVVTDGLNVPDVTNSAKPLRQSTSDIVISSDEDSGEEGGDERGEEGADNEGSGTDGSSSSSSSPSGEKIDAVPSQNASSGRRRSLRAGKKTKRDGYVSWDDTVSRDIKAEAKKRRRSEGGQRLHKDGTPKYSAEARKRLKFLQVSPNDRIADWNPNIPTFIDKGVRYSDDEWEEESSWGLHF</sequence>
<dbReference type="AlphaFoldDB" id="A0AAW0DKB8"/>
<proteinExistence type="predicted"/>
<evidence type="ECO:0000313" key="2">
    <source>
        <dbReference type="EMBL" id="KAK7051164.1"/>
    </source>
</evidence>
<feature type="compositionally biased region" description="Low complexity" evidence="1">
    <location>
        <begin position="105"/>
        <end position="122"/>
    </location>
</feature>
<evidence type="ECO:0000256" key="1">
    <source>
        <dbReference type="SAM" id="MobiDB-lite"/>
    </source>
</evidence>
<gene>
    <name evidence="2" type="ORF">VNI00_004664</name>
</gene>
<reference evidence="2 3" key="1">
    <citation type="submission" date="2024-01" db="EMBL/GenBank/DDBJ databases">
        <title>A draft genome for a cacao thread blight-causing isolate of Paramarasmius palmivorus.</title>
        <authorList>
            <person name="Baruah I.K."/>
            <person name="Bukari Y."/>
            <person name="Amoako-Attah I."/>
            <person name="Meinhardt L.W."/>
            <person name="Bailey B.A."/>
            <person name="Cohen S.P."/>
        </authorList>
    </citation>
    <scope>NUCLEOTIDE SEQUENCE [LARGE SCALE GENOMIC DNA]</scope>
    <source>
        <strain evidence="2 3">GH-12</strain>
    </source>
</reference>
<dbReference type="EMBL" id="JAYKXP010000013">
    <property type="protein sequence ID" value="KAK7051164.1"/>
    <property type="molecule type" value="Genomic_DNA"/>
</dbReference>
<feature type="compositionally biased region" description="Basic residues" evidence="1">
    <location>
        <begin position="136"/>
        <end position="148"/>
    </location>
</feature>
<feature type="compositionally biased region" description="Low complexity" evidence="1">
    <location>
        <begin position="13"/>
        <end position="24"/>
    </location>
</feature>
<feature type="compositionally biased region" description="Acidic residues" evidence="1">
    <location>
        <begin position="86"/>
        <end position="95"/>
    </location>
</feature>
<evidence type="ECO:0000313" key="3">
    <source>
        <dbReference type="Proteomes" id="UP001383192"/>
    </source>
</evidence>
<feature type="compositionally biased region" description="Polar residues" evidence="1">
    <location>
        <begin position="25"/>
        <end position="35"/>
    </location>
</feature>
<feature type="compositionally biased region" description="Polar residues" evidence="1">
    <location>
        <begin position="67"/>
        <end position="83"/>
    </location>
</feature>
<dbReference type="Proteomes" id="UP001383192">
    <property type="component" value="Unassembled WGS sequence"/>
</dbReference>
<comment type="caution">
    <text evidence="2">The sequence shown here is derived from an EMBL/GenBank/DDBJ whole genome shotgun (WGS) entry which is preliminary data.</text>
</comment>
<protein>
    <submittedName>
        <fullName evidence="2">Uncharacterized protein</fullName>
    </submittedName>
</protein>
<keyword evidence="3" id="KW-1185">Reference proteome</keyword>
<feature type="compositionally biased region" description="Basic and acidic residues" evidence="1">
    <location>
        <begin position="173"/>
        <end position="190"/>
    </location>
</feature>
<feature type="region of interest" description="Disordered" evidence="1">
    <location>
        <begin position="1"/>
        <end position="190"/>
    </location>
</feature>
<accession>A0AAW0DKB8</accession>
<organism evidence="2 3">
    <name type="scientific">Paramarasmius palmivorus</name>
    <dbReference type="NCBI Taxonomy" id="297713"/>
    <lineage>
        <taxon>Eukaryota</taxon>
        <taxon>Fungi</taxon>
        <taxon>Dikarya</taxon>
        <taxon>Basidiomycota</taxon>
        <taxon>Agaricomycotina</taxon>
        <taxon>Agaricomycetes</taxon>
        <taxon>Agaricomycetidae</taxon>
        <taxon>Agaricales</taxon>
        <taxon>Marasmiineae</taxon>
        <taxon>Marasmiaceae</taxon>
        <taxon>Paramarasmius</taxon>
    </lineage>
</organism>
<name>A0AAW0DKB8_9AGAR</name>